<sequence>MKLTRTLEAWAAVDPLYMMLRVASGETSSTAAYNLMRDAITDIRAMHAEVERLHVRLKEAGDELKELKASVLDSR</sequence>
<dbReference type="RefSeq" id="WP_376944945.1">
    <property type="nucleotide sequence ID" value="NZ_CP171449.1"/>
</dbReference>
<evidence type="ECO:0000313" key="1">
    <source>
        <dbReference type="EMBL" id="MFC0709693.1"/>
    </source>
</evidence>
<reference evidence="1 2" key="1">
    <citation type="submission" date="2024-09" db="EMBL/GenBank/DDBJ databases">
        <authorList>
            <person name="Sun Q."/>
            <person name="Mori K."/>
        </authorList>
    </citation>
    <scope>NUCLEOTIDE SEQUENCE [LARGE SCALE GENOMIC DNA]</scope>
    <source>
        <strain evidence="1 2">NCAIM B.01794</strain>
    </source>
</reference>
<protein>
    <submittedName>
        <fullName evidence="1">Uncharacterized protein</fullName>
    </submittedName>
</protein>
<organism evidence="1 2">
    <name type="scientific">Azorhizophilus paspali</name>
    <name type="common">Azotobacter paspali</name>
    <dbReference type="NCBI Taxonomy" id="69963"/>
    <lineage>
        <taxon>Bacteria</taxon>
        <taxon>Pseudomonadati</taxon>
        <taxon>Pseudomonadota</taxon>
        <taxon>Gammaproteobacteria</taxon>
        <taxon>Pseudomonadales</taxon>
        <taxon>Pseudomonadaceae</taxon>
        <taxon>Azorhizophilus</taxon>
    </lineage>
</organism>
<proteinExistence type="predicted"/>
<dbReference type="Proteomes" id="UP001589891">
    <property type="component" value="Unassembled WGS sequence"/>
</dbReference>
<dbReference type="EMBL" id="JBHLSS010000049">
    <property type="protein sequence ID" value="MFC0709693.1"/>
    <property type="molecule type" value="Genomic_DNA"/>
</dbReference>
<name>A0ABV6SJJ6_AZOPA</name>
<gene>
    <name evidence="1" type="ORF">ACFFGX_08835</name>
</gene>
<evidence type="ECO:0000313" key="2">
    <source>
        <dbReference type="Proteomes" id="UP001589891"/>
    </source>
</evidence>
<comment type="caution">
    <text evidence="1">The sequence shown here is derived from an EMBL/GenBank/DDBJ whole genome shotgun (WGS) entry which is preliminary data.</text>
</comment>
<keyword evidence="2" id="KW-1185">Reference proteome</keyword>
<accession>A0ABV6SJJ6</accession>